<dbReference type="EMBL" id="MHNK01000022">
    <property type="protein sequence ID" value="OGZ42772.1"/>
    <property type="molecule type" value="Genomic_DNA"/>
</dbReference>
<comment type="caution">
    <text evidence="2">The sequence shown here is derived from an EMBL/GenBank/DDBJ whole genome shotgun (WGS) entry which is preliminary data.</text>
</comment>
<sequence>MKNFEEMSADGSPQLDVEVDEQYPIDENEELPADQGFQKNTAPFYPKTELDRIKSIPDAALKREELERFKETLAYQQEGAAGLQLALEHEIRQRPNISEDVIKKMIADFTSEHRLNDQQITLVEYALAEYRKKHTAVASAIEQYPEPSDLFTYVFGKEPLGRVEVIPGPMTLFFSCEDLRDYALIYSQSFVNGMLPREEEIAEADSSGGVSIPLARQYELRGTLIASKGLFSSNRKDGKLRNIEDIKYSSAKSILIHEEQHAIHKIFRQYNKEGYAPLEYYDFHTPPENEMVARENLTHYLRTRRIIAEVRAKDELLAFLKTGNPYSDTLATLLKPQSEGGLYDYLRSTQLELESKAEGGQWDFEYQKILPEIESKVFSEEYIRLLKKGIEAFKTVSEEIRSSREIAAQKGSKEKYKLSPAEETVAYLEHHALRYWPRVAMRMKHRQMDKEYEYSMSDVRGSSQVQYDDDETLLRLPKQETSAHRRTGKNDRFRI</sequence>
<dbReference type="STRING" id="1802114.A2719_02015"/>
<feature type="compositionally biased region" description="Basic and acidic residues" evidence="1">
    <location>
        <begin position="477"/>
        <end position="495"/>
    </location>
</feature>
<organism evidence="2 3">
    <name type="scientific">Candidatus Ryanbacteria bacterium RIFCSPHIGHO2_01_FULL_45_22</name>
    <dbReference type="NCBI Taxonomy" id="1802114"/>
    <lineage>
        <taxon>Bacteria</taxon>
        <taxon>Candidatus Ryaniibacteriota</taxon>
    </lineage>
</organism>
<dbReference type="AlphaFoldDB" id="A0A1G2FYG3"/>
<dbReference type="Proteomes" id="UP000177480">
    <property type="component" value="Unassembled WGS sequence"/>
</dbReference>
<evidence type="ECO:0000313" key="3">
    <source>
        <dbReference type="Proteomes" id="UP000177480"/>
    </source>
</evidence>
<proteinExistence type="predicted"/>
<reference evidence="2 3" key="1">
    <citation type="journal article" date="2016" name="Nat. Commun.">
        <title>Thousands of microbial genomes shed light on interconnected biogeochemical processes in an aquifer system.</title>
        <authorList>
            <person name="Anantharaman K."/>
            <person name="Brown C.T."/>
            <person name="Hug L.A."/>
            <person name="Sharon I."/>
            <person name="Castelle C.J."/>
            <person name="Probst A.J."/>
            <person name="Thomas B.C."/>
            <person name="Singh A."/>
            <person name="Wilkins M.J."/>
            <person name="Karaoz U."/>
            <person name="Brodie E.L."/>
            <person name="Williams K.H."/>
            <person name="Hubbard S.S."/>
            <person name="Banfield J.F."/>
        </authorList>
    </citation>
    <scope>NUCLEOTIDE SEQUENCE [LARGE SCALE GENOMIC DNA]</scope>
</reference>
<accession>A0A1G2FYG3</accession>
<name>A0A1G2FYG3_9BACT</name>
<protein>
    <submittedName>
        <fullName evidence="2">Uncharacterized protein</fullName>
    </submittedName>
</protein>
<evidence type="ECO:0000313" key="2">
    <source>
        <dbReference type="EMBL" id="OGZ42772.1"/>
    </source>
</evidence>
<feature type="region of interest" description="Disordered" evidence="1">
    <location>
        <begin position="470"/>
        <end position="495"/>
    </location>
</feature>
<evidence type="ECO:0000256" key="1">
    <source>
        <dbReference type="SAM" id="MobiDB-lite"/>
    </source>
</evidence>
<gene>
    <name evidence="2" type="ORF">A2719_02015</name>
</gene>